<dbReference type="InterPro" id="IPR013216">
    <property type="entry name" value="Methyltransf_11"/>
</dbReference>
<dbReference type="InterPro" id="IPR029063">
    <property type="entry name" value="SAM-dependent_MTases_sf"/>
</dbReference>
<reference evidence="2" key="1">
    <citation type="submission" date="2022-08" db="EMBL/GenBank/DDBJ databases">
        <title>Complete Genome Sequences of 2 Bosea sp. soil isolates.</title>
        <authorList>
            <person name="Alvarez Arevalo M."/>
            <person name="Sterndorff E.B."/>
            <person name="Faurdal D."/>
            <person name="Joergensen T.S."/>
            <person name="Weber T."/>
        </authorList>
    </citation>
    <scope>NUCLEOTIDE SEQUENCE</scope>
    <source>
        <strain evidence="2">NBC_00436</strain>
    </source>
</reference>
<keyword evidence="2" id="KW-0489">Methyltransferase</keyword>
<evidence type="ECO:0000313" key="2">
    <source>
        <dbReference type="EMBL" id="UZF87295.1"/>
    </source>
</evidence>
<dbReference type="EMBL" id="CP102774">
    <property type="protein sequence ID" value="UZF87295.1"/>
    <property type="molecule type" value="Genomic_DNA"/>
</dbReference>
<sequence>MTMSWVARAKEAILSVRTPQPIDRSAESPKPVQWSVLPPLRAAINEALTGSPDIHPATQAIAKPDHLQRYLVVADAAAEADEIGAAVAALAPVADAAIRSLENHSTWMGAVESTNPTAIRYDAVFLSVSETSPKVDDLLRWVGSSLETGGLLWLNTREIAETSATVDASRLLETILVHVPHRWRRPGKLQTLNPTRNRATATDWITGLLRADFELISRRSIGGGLLGPLVASGAISGEMAGDAEGGEILRALYRVEQMLIQRGEVVATDFITIARPRSPVRERIRQAFEAELAPLPEVATTGISGRLPEWIAFNLGDALTSARAADHAAPFPPTDLMYHTTGLQQDRDFAQHGADILTALSAASPKPLGEFTSMLDFGVGVGRVARYYKGFSGRYVGADIDEPNLGWVAGHLPWVETVLTEPAAPLPFEPATFDGVVSISVFTHIDRETTEFYVDELYRLTRPGALLFLTLHGDQALNLALSDAEVGRLIGISPERLEQARGELAKDGFHFAEQYTHLTRTNYRYGTTFVSQQGAEAIFGRRFSVVGFVPGAIHAFQDLIVLERP</sequence>
<keyword evidence="2" id="KW-0808">Transferase</keyword>
<dbReference type="GO" id="GO:0032259">
    <property type="term" value="P:methylation"/>
    <property type="evidence" value="ECO:0007669"/>
    <property type="project" value="UniProtKB-KW"/>
</dbReference>
<dbReference type="CDD" id="cd02440">
    <property type="entry name" value="AdoMet_MTases"/>
    <property type="match status" value="1"/>
</dbReference>
<dbReference type="SUPFAM" id="SSF53335">
    <property type="entry name" value="S-adenosyl-L-methionine-dependent methyltransferases"/>
    <property type="match status" value="1"/>
</dbReference>
<dbReference type="Pfam" id="PF08241">
    <property type="entry name" value="Methyltransf_11"/>
    <property type="match status" value="1"/>
</dbReference>
<proteinExistence type="predicted"/>
<protein>
    <submittedName>
        <fullName evidence="2">Class I SAM-dependent methyltransferase</fullName>
    </submittedName>
</protein>
<dbReference type="GO" id="GO:0008757">
    <property type="term" value="F:S-adenosylmethionine-dependent methyltransferase activity"/>
    <property type="evidence" value="ECO:0007669"/>
    <property type="project" value="InterPro"/>
</dbReference>
<organism evidence="2">
    <name type="scientific">Bosea sp. NBC_00436</name>
    <dbReference type="NCBI Taxonomy" id="2969620"/>
    <lineage>
        <taxon>Bacteria</taxon>
        <taxon>Pseudomonadati</taxon>
        <taxon>Pseudomonadota</taxon>
        <taxon>Alphaproteobacteria</taxon>
        <taxon>Hyphomicrobiales</taxon>
        <taxon>Boseaceae</taxon>
        <taxon>Bosea</taxon>
    </lineage>
</organism>
<accession>A0A9E8CLU5</accession>
<feature type="domain" description="Methyltransferase type 11" evidence="1">
    <location>
        <begin position="375"/>
        <end position="468"/>
    </location>
</feature>
<dbReference type="AlphaFoldDB" id="A0A9E8CLU5"/>
<name>A0A9E8CLU5_9HYPH</name>
<evidence type="ECO:0000259" key="1">
    <source>
        <dbReference type="Pfam" id="PF08241"/>
    </source>
</evidence>
<dbReference type="Gene3D" id="3.40.50.150">
    <property type="entry name" value="Vaccinia Virus protein VP39"/>
    <property type="match status" value="1"/>
</dbReference>
<gene>
    <name evidence="2" type="ORF">NWE54_00380</name>
</gene>